<reference evidence="4" key="1">
    <citation type="submission" date="2021-11" db="EMBL/GenBank/DDBJ databases">
        <title>Cultivation dependent microbiological survey of springs from the worlds oldest radium mine currently devoted to the extraction of radon-saturated water.</title>
        <authorList>
            <person name="Kapinusova G."/>
            <person name="Smrhova T."/>
            <person name="Strejcek M."/>
            <person name="Suman J."/>
            <person name="Jani K."/>
            <person name="Pajer P."/>
            <person name="Uhlik O."/>
        </authorList>
    </citation>
    <scope>NUCLEOTIDE SEQUENCE [LARGE SCALE GENOMIC DNA]</scope>
    <source>
        <strain evidence="4">J379</strain>
    </source>
</reference>
<keyword evidence="1" id="KW-0812">Transmembrane</keyword>
<dbReference type="Proteomes" id="UP001058860">
    <property type="component" value="Chromosome"/>
</dbReference>
<proteinExistence type="predicted"/>
<organism evidence="3 4">
    <name type="scientific">Svornostia abyssi</name>
    <dbReference type="NCBI Taxonomy" id="2898438"/>
    <lineage>
        <taxon>Bacteria</taxon>
        <taxon>Bacillati</taxon>
        <taxon>Actinomycetota</taxon>
        <taxon>Thermoleophilia</taxon>
        <taxon>Solirubrobacterales</taxon>
        <taxon>Baekduiaceae</taxon>
        <taxon>Svornostia</taxon>
    </lineage>
</organism>
<protein>
    <submittedName>
        <fullName evidence="3">M48 family metalloprotease</fullName>
        <ecNumber evidence="3">3.4.24.-</ecNumber>
    </submittedName>
</protein>
<dbReference type="PANTHER" id="PTHR34978">
    <property type="entry name" value="POSSIBLE SENSOR-TRANSDUCER PROTEIN BLAR"/>
    <property type="match status" value="1"/>
</dbReference>
<dbReference type="GO" id="GO:0008237">
    <property type="term" value="F:metallopeptidase activity"/>
    <property type="evidence" value="ECO:0007669"/>
    <property type="project" value="UniProtKB-KW"/>
</dbReference>
<dbReference type="Gene3D" id="3.30.2010.10">
    <property type="entry name" value="Metalloproteases ('zincins'), catalytic domain"/>
    <property type="match status" value="1"/>
</dbReference>
<evidence type="ECO:0000259" key="2">
    <source>
        <dbReference type="Pfam" id="PF05569"/>
    </source>
</evidence>
<dbReference type="InterPro" id="IPR008756">
    <property type="entry name" value="Peptidase_M56"/>
</dbReference>
<name>A0ABY5PED8_9ACTN</name>
<gene>
    <name evidence="3" type="ORF">LRS13_20560</name>
</gene>
<evidence type="ECO:0000313" key="3">
    <source>
        <dbReference type="EMBL" id="UUY03044.1"/>
    </source>
</evidence>
<dbReference type="PANTHER" id="PTHR34978:SF3">
    <property type="entry name" value="SLR0241 PROTEIN"/>
    <property type="match status" value="1"/>
</dbReference>
<dbReference type="RefSeq" id="WP_353863559.1">
    <property type="nucleotide sequence ID" value="NZ_CP088295.1"/>
</dbReference>
<sequence length="277" mass="29214">MTLVALMVSASRLRVDGTFVRDTCATLLSGHDLVATAVLALGGLGLLVIARTGWMLARLCRAHRSTCRRLSVAGRHRGARVVNGVQPRAFCAGFLAPEVYVTSGAVALLSDAEFDRVVAHERHHAARRDPLRAIAARSAAFGLFFLPVLRDLQHQYTRMAEIAADEAAASRPADRRALAAALLVFDRCGAGIEPERVDHLCGTRARADVPLRPMATAALTLSVVLATSVVVTLSAAADSVALLTVTPHVALILAVGGVLSAGIGRVVRRRTGSARPT</sequence>
<keyword evidence="1" id="KW-1133">Transmembrane helix</keyword>
<feature type="transmembrane region" description="Helical" evidence="1">
    <location>
        <begin position="33"/>
        <end position="54"/>
    </location>
</feature>
<keyword evidence="3" id="KW-0645">Protease</keyword>
<dbReference type="EMBL" id="CP088295">
    <property type="protein sequence ID" value="UUY03044.1"/>
    <property type="molecule type" value="Genomic_DNA"/>
</dbReference>
<dbReference type="InterPro" id="IPR052173">
    <property type="entry name" value="Beta-lactam_resp_regulator"/>
</dbReference>
<keyword evidence="1" id="KW-0472">Membrane</keyword>
<feature type="domain" description="Peptidase M56" evidence="2">
    <location>
        <begin position="90"/>
        <end position="184"/>
    </location>
</feature>
<dbReference type="Pfam" id="PF05569">
    <property type="entry name" value="Peptidase_M56"/>
    <property type="match status" value="1"/>
</dbReference>
<feature type="transmembrane region" description="Helical" evidence="1">
    <location>
        <begin position="249"/>
        <end position="267"/>
    </location>
</feature>
<feature type="transmembrane region" description="Helical" evidence="1">
    <location>
        <begin position="214"/>
        <end position="237"/>
    </location>
</feature>
<evidence type="ECO:0000313" key="4">
    <source>
        <dbReference type="Proteomes" id="UP001058860"/>
    </source>
</evidence>
<accession>A0ABY5PED8</accession>
<dbReference type="EC" id="3.4.24.-" evidence="3"/>
<evidence type="ECO:0000256" key="1">
    <source>
        <dbReference type="SAM" id="Phobius"/>
    </source>
</evidence>
<keyword evidence="3" id="KW-0378">Hydrolase</keyword>
<keyword evidence="3" id="KW-0482">Metalloprotease</keyword>
<keyword evidence="4" id="KW-1185">Reference proteome</keyword>